<dbReference type="GO" id="GO:0005198">
    <property type="term" value="F:structural molecule activity"/>
    <property type="evidence" value="ECO:0007669"/>
    <property type="project" value="InterPro"/>
</dbReference>
<keyword evidence="3" id="KW-1185">Reference proteome</keyword>
<accession>A0A160SVQ5</accession>
<dbReference type="AlphaFoldDB" id="A0A160SVQ5"/>
<evidence type="ECO:0000313" key="2">
    <source>
        <dbReference type="EMBL" id="CUR53027.1"/>
    </source>
</evidence>
<dbReference type="GO" id="GO:0071973">
    <property type="term" value="P:bacterial-type flagellum-dependent cell motility"/>
    <property type="evidence" value="ECO:0007669"/>
    <property type="project" value="InterPro"/>
</dbReference>
<keyword evidence="2" id="KW-0969">Cilium</keyword>
<keyword evidence="2" id="KW-0282">Flagellum</keyword>
<dbReference type="GO" id="GO:0009288">
    <property type="term" value="C:bacterial-type flagellum"/>
    <property type="evidence" value="ECO:0007669"/>
    <property type="project" value="InterPro"/>
</dbReference>
<sequence length="102" mass="12358">MKKIYIKIPEFFKNKLYNQKLQNIISNPKKTFKNFLTKEINQNYLKFYKTENNQNDVTLKKYIAHNLDKSLDMSQKGIWMKILVQLRNKIINSFQELMNIPL</sequence>
<dbReference type="GO" id="GO:0003774">
    <property type="term" value="F:cytoskeletal motor activity"/>
    <property type="evidence" value="ECO:0007669"/>
    <property type="project" value="InterPro"/>
</dbReference>
<dbReference type="STRING" id="98804.BTSPAZIEG_0042"/>
<keyword evidence="2" id="KW-0966">Cell projection</keyword>
<dbReference type="Pfam" id="PF02049">
    <property type="entry name" value="FliE"/>
    <property type="match status" value="1"/>
</dbReference>
<evidence type="ECO:0000256" key="1">
    <source>
        <dbReference type="ARBA" id="ARBA00023143"/>
    </source>
</evidence>
<dbReference type="Proteomes" id="UP000243633">
    <property type="component" value="Chromosome 1"/>
</dbReference>
<dbReference type="InterPro" id="IPR001624">
    <property type="entry name" value="FliE"/>
</dbReference>
<evidence type="ECO:0000313" key="3">
    <source>
        <dbReference type="Proteomes" id="UP000243633"/>
    </source>
</evidence>
<gene>
    <name evidence="2" type="primary">fliE</name>
    <name evidence="2" type="ORF">BTSPAZIEG_0042</name>
</gene>
<dbReference type="EMBL" id="LN890285">
    <property type="protein sequence ID" value="CUR53027.1"/>
    <property type="molecule type" value="Genomic_DNA"/>
</dbReference>
<proteinExistence type="predicted"/>
<dbReference type="OrthoDB" id="8909229at2"/>
<keyword evidence="1" id="KW-0975">Bacterial flagellum</keyword>
<reference evidence="3" key="1">
    <citation type="submission" date="2015-10" db="EMBL/GenBank/DDBJ databases">
        <authorList>
            <person name="Manzano-Marin A."/>
            <person name="Manzano-Marin A."/>
        </authorList>
    </citation>
    <scope>NUCLEOTIDE SEQUENCE [LARGE SCALE GENOMIC DNA]</scope>
    <source>
        <strain evidence="3">BTs</strain>
    </source>
</reference>
<dbReference type="RefSeq" id="WP_075472305.1">
    <property type="nucleotide sequence ID" value="NZ_CP135003.1"/>
</dbReference>
<name>A0A160SVQ5_BUCTT</name>
<dbReference type="PATRIC" id="fig|98804.3.peg.35"/>
<protein>
    <submittedName>
        <fullName evidence="2">Flagellar hook-basal body complex protein FliE</fullName>
    </submittedName>
</protein>
<organism evidence="2 3">
    <name type="scientific">Buchnera aphidicola subsp. Tuberolachnus salignus</name>
    <dbReference type="NCBI Taxonomy" id="98804"/>
    <lineage>
        <taxon>Bacteria</taxon>
        <taxon>Pseudomonadati</taxon>
        <taxon>Pseudomonadota</taxon>
        <taxon>Gammaproteobacteria</taxon>
        <taxon>Enterobacterales</taxon>
        <taxon>Erwiniaceae</taxon>
        <taxon>Buchnera</taxon>
    </lineage>
</organism>